<feature type="domain" description="Phosphatidic acid phosphatase type 2/haloperoxidase" evidence="8">
    <location>
        <begin position="316"/>
        <end position="428"/>
    </location>
</feature>
<proteinExistence type="inferred from homology"/>
<evidence type="ECO:0000256" key="7">
    <source>
        <dbReference type="SAM" id="Phobius"/>
    </source>
</evidence>
<dbReference type="InterPro" id="IPR032816">
    <property type="entry name" value="VTT_dom"/>
</dbReference>
<keyword evidence="4 7" id="KW-0812">Transmembrane</keyword>
<dbReference type="SMART" id="SM00014">
    <property type="entry name" value="acidPPc"/>
    <property type="match status" value="1"/>
</dbReference>
<dbReference type="AlphaFoldDB" id="A0A7X3H0Y7"/>
<dbReference type="Pfam" id="PF09335">
    <property type="entry name" value="VTT_dom"/>
    <property type="match status" value="1"/>
</dbReference>
<feature type="transmembrane region" description="Helical" evidence="7">
    <location>
        <begin position="179"/>
        <end position="198"/>
    </location>
</feature>
<dbReference type="EMBL" id="WTKP01000005">
    <property type="protein sequence ID" value="MWJ28371.1"/>
    <property type="molecule type" value="Genomic_DNA"/>
</dbReference>
<dbReference type="InterPro" id="IPR036938">
    <property type="entry name" value="PAP2/HPO_sf"/>
</dbReference>
<dbReference type="InterPro" id="IPR032818">
    <property type="entry name" value="DedA-like"/>
</dbReference>
<keyword evidence="6 7" id="KW-0472">Membrane</keyword>
<name>A0A7X3H0Y7_9GAMM</name>
<dbReference type="Pfam" id="PF01569">
    <property type="entry name" value="PAP2"/>
    <property type="match status" value="1"/>
</dbReference>
<comment type="similarity">
    <text evidence="2">Belongs to the DedA family.</text>
</comment>
<evidence type="ECO:0000256" key="4">
    <source>
        <dbReference type="ARBA" id="ARBA00022692"/>
    </source>
</evidence>
<feature type="transmembrane region" description="Helical" evidence="7">
    <location>
        <begin position="237"/>
        <end position="261"/>
    </location>
</feature>
<evidence type="ECO:0000256" key="2">
    <source>
        <dbReference type="ARBA" id="ARBA00010792"/>
    </source>
</evidence>
<feature type="transmembrane region" description="Helical" evidence="7">
    <location>
        <begin position="56"/>
        <end position="81"/>
    </location>
</feature>
<protein>
    <submittedName>
        <fullName evidence="9">Phosphatase PAP2 family protein</fullName>
    </submittedName>
</protein>
<dbReference type="PANTHER" id="PTHR30353">
    <property type="entry name" value="INNER MEMBRANE PROTEIN DEDA-RELATED"/>
    <property type="match status" value="1"/>
</dbReference>
<feature type="transmembrane region" description="Helical" evidence="7">
    <location>
        <begin position="139"/>
        <end position="159"/>
    </location>
</feature>
<accession>A0A7X3H0Y7</accession>
<evidence type="ECO:0000256" key="5">
    <source>
        <dbReference type="ARBA" id="ARBA00022989"/>
    </source>
</evidence>
<feature type="transmembrane region" description="Helical" evidence="7">
    <location>
        <begin position="413"/>
        <end position="431"/>
    </location>
</feature>
<dbReference type="Gene3D" id="1.20.144.10">
    <property type="entry name" value="Phosphatidic acid phosphatase type 2/haloperoxidase"/>
    <property type="match status" value="1"/>
</dbReference>
<comment type="subcellular location">
    <subcellularLocation>
        <location evidence="1">Cell membrane</location>
        <topology evidence="1">Multi-pass membrane protein</topology>
    </subcellularLocation>
</comment>
<dbReference type="Proteomes" id="UP000437638">
    <property type="component" value="Unassembled WGS sequence"/>
</dbReference>
<evidence type="ECO:0000313" key="9">
    <source>
        <dbReference type="EMBL" id="MWJ28371.1"/>
    </source>
</evidence>
<sequence length="465" mass="50784">MSLADALYQLTPSPALLLLLLLLIALVESLALVGLLVPGVVLITAAASLAGHQELALAWVIGVAFIGAVIGDGASFGLGYLQRERVTRLWPLSHHPEWLARGARFFQRYGPFSVFFGRFIGPVRPVIPLIAGMLHMRPLTFIWANLASAALWAPAYVLPGYLLGRTWKQLLDFPPGFETWLITFALIVVGLAVVFSWGRAQLAREGRLYRLMAGVARRAPLLRRPWLAMSHSGEVPLASTLLLVVSLGALSGWTLLVISHHGPMPMDTQLQQLVMALQTPFLTQLSQIMASIGDKYGVLALFLPWGLWLLARRHIAALLHWLAALGGIALLNTWGKNFFARPRPETPDYLTGSLAYPSAHSSTAVVLFGLAAAFIAAELPHHKRFWIYWVALALVLPMALSRLVLGVHWFSDLVGGALLGLVVCALVQLNWQSRPRRSLSPCPWQALTVASLVLVSARVVLLSPV</sequence>
<evidence type="ECO:0000313" key="10">
    <source>
        <dbReference type="Proteomes" id="UP000437638"/>
    </source>
</evidence>
<evidence type="ECO:0000256" key="6">
    <source>
        <dbReference type="ARBA" id="ARBA00023136"/>
    </source>
</evidence>
<dbReference type="CDD" id="cd03392">
    <property type="entry name" value="PAP2_like_2"/>
    <property type="match status" value="1"/>
</dbReference>
<keyword evidence="3" id="KW-1003">Cell membrane</keyword>
<reference evidence="9 10" key="1">
    <citation type="submission" date="2019-12" db="EMBL/GenBank/DDBJ databases">
        <title>Halomonas rutogse sp. nov. isolated from two lakes on Tibetan Plateau.</title>
        <authorList>
            <person name="Gao P."/>
        </authorList>
    </citation>
    <scope>NUCLEOTIDE SEQUENCE [LARGE SCALE GENOMIC DNA]</scope>
    <source>
        <strain evidence="9 10">ZH2S</strain>
    </source>
</reference>
<feature type="transmembrane region" description="Helical" evidence="7">
    <location>
        <begin position="315"/>
        <end position="334"/>
    </location>
</feature>
<feature type="transmembrane region" description="Helical" evidence="7">
    <location>
        <begin position="30"/>
        <end position="50"/>
    </location>
</feature>
<comment type="caution">
    <text evidence="9">The sequence shown here is derived from an EMBL/GenBank/DDBJ whole genome shotgun (WGS) entry which is preliminary data.</text>
</comment>
<dbReference type="RefSeq" id="WP_160418726.1">
    <property type="nucleotide sequence ID" value="NZ_WTKP01000005.1"/>
</dbReference>
<dbReference type="InterPro" id="IPR000326">
    <property type="entry name" value="PAP2/HPO"/>
</dbReference>
<dbReference type="PANTHER" id="PTHR30353:SF15">
    <property type="entry name" value="INNER MEMBRANE PROTEIN YABI"/>
    <property type="match status" value="1"/>
</dbReference>
<feature type="transmembrane region" description="Helical" evidence="7">
    <location>
        <begin position="354"/>
        <end position="374"/>
    </location>
</feature>
<feature type="transmembrane region" description="Helical" evidence="7">
    <location>
        <begin position="386"/>
        <end position="407"/>
    </location>
</feature>
<evidence type="ECO:0000256" key="3">
    <source>
        <dbReference type="ARBA" id="ARBA00022475"/>
    </source>
</evidence>
<organism evidence="9 10">
    <name type="scientific">Vreelandella zhuhanensis</name>
    <dbReference type="NCBI Taxonomy" id="2684210"/>
    <lineage>
        <taxon>Bacteria</taxon>
        <taxon>Pseudomonadati</taxon>
        <taxon>Pseudomonadota</taxon>
        <taxon>Gammaproteobacteria</taxon>
        <taxon>Oceanospirillales</taxon>
        <taxon>Halomonadaceae</taxon>
        <taxon>Vreelandella</taxon>
    </lineage>
</organism>
<keyword evidence="5 7" id="KW-1133">Transmembrane helix</keyword>
<keyword evidence="10" id="KW-1185">Reference proteome</keyword>
<evidence type="ECO:0000259" key="8">
    <source>
        <dbReference type="SMART" id="SM00014"/>
    </source>
</evidence>
<dbReference type="SUPFAM" id="SSF48317">
    <property type="entry name" value="Acid phosphatase/Vanadium-dependent haloperoxidase"/>
    <property type="match status" value="1"/>
</dbReference>
<feature type="transmembrane region" description="Helical" evidence="7">
    <location>
        <begin position="281"/>
        <end position="303"/>
    </location>
</feature>
<dbReference type="GO" id="GO:0005886">
    <property type="term" value="C:plasma membrane"/>
    <property type="evidence" value="ECO:0007669"/>
    <property type="project" value="UniProtKB-SubCell"/>
</dbReference>
<feature type="transmembrane region" description="Helical" evidence="7">
    <location>
        <begin position="6"/>
        <end position="23"/>
    </location>
</feature>
<gene>
    <name evidence="9" type="ORF">GPM19_09155</name>
</gene>
<evidence type="ECO:0000256" key="1">
    <source>
        <dbReference type="ARBA" id="ARBA00004651"/>
    </source>
</evidence>